<keyword evidence="6 13" id="KW-0479">Metal-binding</keyword>
<sequence>MYTEDELLMLSGVQHFKFCPRQWFLIHVEQVWSENEFTTLGSLLHKKVDKPELNERRGNTIILRSVPLVSYNLGVYGLSDAVELRPASDTRSLAFTHPKYPGLWEATPIEYKRGRPKKHNADKLQLCAQAICLEELYGIDIPQGYLYYGESRHREEVVLSPELRKELFDICEDMHEAFRRKTYIPAVYSKKCNSCSLVEVCLPRVNQFESASDYLSRKKLFDV</sequence>
<dbReference type="GO" id="GO:0046872">
    <property type="term" value="F:metal ion binding"/>
    <property type="evidence" value="ECO:0007669"/>
    <property type="project" value="UniProtKB-KW"/>
</dbReference>
<evidence type="ECO:0000259" key="14">
    <source>
        <dbReference type="Pfam" id="PF01930"/>
    </source>
</evidence>
<evidence type="ECO:0000256" key="3">
    <source>
        <dbReference type="ARBA" id="ARBA00012768"/>
    </source>
</evidence>
<dbReference type="InterPro" id="IPR013343">
    <property type="entry name" value="CRISPR-assoc_prot_Cas4"/>
</dbReference>
<keyword evidence="10 13" id="KW-0411">Iron-sulfur</keyword>
<comment type="similarity">
    <text evidence="2 13">Belongs to the CRISPR-associated exonuclease Cas4 family.</text>
</comment>
<evidence type="ECO:0000256" key="4">
    <source>
        <dbReference type="ARBA" id="ARBA00020049"/>
    </source>
</evidence>
<evidence type="ECO:0000256" key="11">
    <source>
        <dbReference type="ARBA" id="ARBA00023118"/>
    </source>
</evidence>
<reference evidence="16" key="1">
    <citation type="submission" date="2017-02" db="EMBL/GenBank/DDBJ databases">
        <authorList>
            <person name="Varghese N."/>
            <person name="Submissions S."/>
        </authorList>
    </citation>
    <scope>NUCLEOTIDE SEQUENCE [LARGE SCALE GENOMIC DNA]</scope>
    <source>
        <strain evidence="16">ATCC 51356</strain>
    </source>
</reference>
<gene>
    <name evidence="15" type="ORF">SAMN02745171_01213</name>
</gene>
<dbReference type="Pfam" id="PF01930">
    <property type="entry name" value="Cas_Cas4"/>
    <property type="match status" value="1"/>
</dbReference>
<evidence type="ECO:0000256" key="12">
    <source>
        <dbReference type="ARBA" id="ARBA00023211"/>
    </source>
</evidence>
<keyword evidence="12 13" id="KW-0464">Manganese</keyword>
<keyword evidence="5 13" id="KW-0540">Nuclease</keyword>
<dbReference type="Proteomes" id="UP000190121">
    <property type="component" value="Unassembled WGS sequence"/>
</dbReference>
<dbReference type="NCBIfam" id="TIGR00372">
    <property type="entry name" value="cas4"/>
    <property type="match status" value="1"/>
</dbReference>
<dbReference type="GO" id="GO:0004527">
    <property type="term" value="F:exonuclease activity"/>
    <property type="evidence" value="ECO:0007669"/>
    <property type="project" value="UniProtKB-KW"/>
</dbReference>
<dbReference type="InterPro" id="IPR011604">
    <property type="entry name" value="PDDEXK-like_dom_sf"/>
</dbReference>
<dbReference type="PANTHER" id="PTHR36531:SF6">
    <property type="entry name" value="DNA REPLICATION ATP-DEPENDENT HELICASE_NUCLEASE DNA2"/>
    <property type="match status" value="1"/>
</dbReference>
<dbReference type="AlphaFoldDB" id="A0A1T4NT21"/>
<dbReference type="PANTHER" id="PTHR36531">
    <property type="entry name" value="CRISPR-ASSOCIATED EXONUCLEASE CAS4"/>
    <property type="match status" value="1"/>
</dbReference>
<comment type="cofactor">
    <cofactor evidence="13">
        <name>iron-sulfur cluster</name>
        <dbReference type="ChEBI" id="CHEBI:30408"/>
    </cofactor>
</comment>
<dbReference type="Gene3D" id="3.90.320.10">
    <property type="match status" value="1"/>
</dbReference>
<keyword evidence="9 13" id="KW-0408">Iron</keyword>
<keyword evidence="11 13" id="KW-0051">Antiviral defense</keyword>
<evidence type="ECO:0000256" key="2">
    <source>
        <dbReference type="ARBA" id="ARBA00009189"/>
    </source>
</evidence>
<evidence type="ECO:0000313" key="15">
    <source>
        <dbReference type="EMBL" id="SJZ82232.1"/>
    </source>
</evidence>
<evidence type="ECO:0000256" key="10">
    <source>
        <dbReference type="ARBA" id="ARBA00023014"/>
    </source>
</evidence>
<dbReference type="EC" id="3.1.12.1" evidence="3 13"/>
<keyword evidence="16" id="KW-1185">Reference proteome</keyword>
<evidence type="ECO:0000256" key="8">
    <source>
        <dbReference type="ARBA" id="ARBA00022839"/>
    </source>
</evidence>
<evidence type="ECO:0000256" key="5">
    <source>
        <dbReference type="ARBA" id="ARBA00022722"/>
    </source>
</evidence>
<protein>
    <recommendedName>
        <fullName evidence="4 13">CRISPR-associated exonuclease Cas4</fullName>
        <ecNumber evidence="3 13">3.1.12.1</ecNumber>
    </recommendedName>
</protein>
<dbReference type="OrthoDB" id="9781776at2"/>
<feature type="domain" description="DUF83" evidence="14">
    <location>
        <begin position="106"/>
        <end position="202"/>
    </location>
</feature>
<evidence type="ECO:0000256" key="1">
    <source>
        <dbReference type="ARBA" id="ARBA00001966"/>
    </source>
</evidence>
<comment type="cofactor">
    <cofactor evidence="1">
        <name>[4Fe-4S] cluster</name>
        <dbReference type="ChEBI" id="CHEBI:49883"/>
    </cofactor>
</comment>
<dbReference type="InterPro" id="IPR022765">
    <property type="entry name" value="Dna2/Cas4_DUF83"/>
</dbReference>
<proteinExistence type="inferred from homology"/>
<evidence type="ECO:0000256" key="13">
    <source>
        <dbReference type="RuleBase" id="RU365022"/>
    </source>
</evidence>
<dbReference type="InterPro" id="IPR051827">
    <property type="entry name" value="Cas4_exonuclease"/>
</dbReference>
<dbReference type="GO" id="GO:0051607">
    <property type="term" value="P:defense response to virus"/>
    <property type="evidence" value="ECO:0007669"/>
    <property type="project" value="UniProtKB-KW"/>
</dbReference>
<evidence type="ECO:0000256" key="9">
    <source>
        <dbReference type="ARBA" id="ARBA00023004"/>
    </source>
</evidence>
<dbReference type="RefSeq" id="WP_078737127.1">
    <property type="nucleotide sequence ID" value="NZ_FUXE01000012.1"/>
</dbReference>
<evidence type="ECO:0000313" key="16">
    <source>
        <dbReference type="Proteomes" id="UP000190121"/>
    </source>
</evidence>
<evidence type="ECO:0000256" key="6">
    <source>
        <dbReference type="ARBA" id="ARBA00022723"/>
    </source>
</evidence>
<dbReference type="EMBL" id="FUXE01000012">
    <property type="protein sequence ID" value="SJZ82232.1"/>
    <property type="molecule type" value="Genomic_DNA"/>
</dbReference>
<name>A0A1T4NT21_9PORP</name>
<keyword evidence="7 13" id="KW-0378">Hydrolase</keyword>
<keyword evidence="8 13" id="KW-0269">Exonuclease</keyword>
<organism evidence="15 16">
    <name type="scientific">Porphyromonas circumdentaria</name>
    <dbReference type="NCBI Taxonomy" id="29524"/>
    <lineage>
        <taxon>Bacteria</taxon>
        <taxon>Pseudomonadati</taxon>
        <taxon>Bacteroidota</taxon>
        <taxon>Bacteroidia</taxon>
        <taxon>Bacteroidales</taxon>
        <taxon>Porphyromonadaceae</taxon>
        <taxon>Porphyromonas</taxon>
    </lineage>
</organism>
<comment type="function">
    <text evidence="13">CRISPR (clustered regularly interspaced short palindromic repeat) is an adaptive immune system that provides protection against mobile genetic elements (viruses, transposable elements and conjugative plasmids). CRISPR clusters contain sequences complementary to antecedent mobile elements and target invading nucleic acids. CRISPR clusters are transcribed and processed into CRISPR RNA (crRNA).</text>
</comment>
<dbReference type="STRING" id="29524.SAMN02745171_01213"/>
<comment type="cofactor">
    <cofactor evidence="13">
        <name>Mg(2+)</name>
        <dbReference type="ChEBI" id="CHEBI:18420"/>
    </cofactor>
    <cofactor evidence="13">
        <name>Mn(2+)</name>
        <dbReference type="ChEBI" id="CHEBI:29035"/>
    </cofactor>
    <text evidence="13">Mg(2+) or Mn(2+) required for ssDNA cleavage activity.</text>
</comment>
<evidence type="ECO:0000256" key="7">
    <source>
        <dbReference type="ARBA" id="ARBA00022801"/>
    </source>
</evidence>
<dbReference type="GO" id="GO:0051536">
    <property type="term" value="F:iron-sulfur cluster binding"/>
    <property type="evidence" value="ECO:0007669"/>
    <property type="project" value="UniProtKB-KW"/>
</dbReference>
<accession>A0A1T4NT21</accession>